<evidence type="ECO:0000256" key="12">
    <source>
        <dbReference type="ARBA" id="ARBA00023012"/>
    </source>
</evidence>
<dbReference type="InterPro" id="IPR010559">
    <property type="entry name" value="Sig_transdc_His_kin_internal"/>
</dbReference>
<keyword evidence="9 17" id="KW-0418">Kinase</keyword>
<proteinExistence type="predicted"/>
<dbReference type="InterPro" id="IPR003660">
    <property type="entry name" value="HAMP_dom"/>
</dbReference>
<keyword evidence="7 14" id="KW-0812">Transmembrane</keyword>
<evidence type="ECO:0000256" key="2">
    <source>
        <dbReference type="ARBA" id="ARBA00004651"/>
    </source>
</evidence>
<dbReference type="InterPro" id="IPR003594">
    <property type="entry name" value="HATPase_dom"/>
</dbReference>
<protein>
    <recommendedName>
        <fullName evidence="3">histidine kinase</fullName>
        <ecNumber evidence="3">2.7.13.3</ecNumber>
    </recommendedName>
</protein>
<evidence type="ECO:0000259" key="15">
    <source>
        <dbReference type="PROSITE" id="PS50109"/>
    </source>
</evidence>
<feature type="transmembrane region" description="Helical" evidence="14">
    <location>
        <begin position="298"/>
        <end position="323"/>
    </location>
</feature>
<comment type="subcellular location">
    <subcellularLocation>
        <location evidence="2">Cell membrane</location>
        <topology evidence="2">Multi-pass membrane protein</topology>
    </subcellularLocation>
</comment>
<feature type="domain" description="Histidine kinase" evidence="15">
    <location>
        <begin position="479"/>
        <end position="589"/>
    </location>
</feature>
<evidence type="ECO:0000256" key="8">
    <source>
        <dbReference type="ARBA" id="ARBA00022741"/>
    </source>
</evidence>
<dbReference type="PROSITE" id="PS50885">
    <property type="entry name" value="HAMP"/>
    <property type="match status" value="1"/>
</dbReference>
<comment type="caution">
    <text evidence="17">The sequence shown here is derived from an EMBL/GenBank/DDBJ whole genome shotgun (WGS) entry which is preliminary data.</text>
</comment>
<evidence type="ECO:0000313" key="17">
    <source>
        <dbReference type="EMBL" id="MEK8128127.1"/>
    </source>
</evidence>
<dbReference type="PANTHER" id="PTHR34220:SF7">
    <property type="entry name" value="SENSOR HISTIDINE KINASE YPDA"/>
    <property type="match status" value="1"/>
</dbReference>
<dbReference type="Gene3D" id="3.30.565.10">
    <property type="entry name" value="Histidine kinase-like ATPase, C-terminal domain"/>
    <property type="match status" value="1"/>
</dbReference>
<sequence>MGRYRQYWNDRSIRFKLNCIFLLIILVSMLTLSIWGTRTYSTHSENQADQYTLQMIHQVESNVDFYIRHLMDVLDYIGKDAAVGRLMNLGHYDALNALARQQAVQTLRNFTERNPEIAGMMLVNRYGAFVAQDMHRITRDSLIEESWYKDAVSSHEPTLLISNPIGRNVNTTQTYSANDVLSLVHAVRDPSTGEALGVILMDVRMDMFKAIFDNLKLGKSGFIYIQDNKGNMVYAPNNAIVYRIRNEWFQDGTQGSLTKSIRGHDYRILYNDYSLRNWRIIGVIPNDDYHRVVSDIQLYTAVVTIVMLLLATLASTYFTGTIIRPVRKLMRLMSNVQNGDLNRRFVSVSKDEIGQLGNSFNHMLEEIKNLINMVYAEQKKKREAELQVLQAQIKPHFLYNTLDTIQWMAQDYKANDIVQMIGALTNLFRIGLNKGYEWIPIKDEVKHAESYLIIQMSRYMGKMNYMLDIPEDLHRYHVLKLILQPLIENAIYHGIKARTGKGMIRVSAMRYKEGILFRVEDDGAGMQPDKLEEINRILRGEEKRGEEHGYGLFNVNERVQLTYGSLYGIQIESEPGKGTAVSLYHPLVQMTKDQLMR</sequence>
<keyword evidence="11 14" id="KW-1133">Transmembrane helix</keyword>
<keyword evidence="13 14" id="KW-0472">Membrane</keyword>
<dbReference type="PROSITE" id="PS50109">
    <property type="entry name" value="HIS_KIN"/>
    <property type="match status" value="1"/>
</dbReference>
<dbReference type="Pfam" id="PF06580">
    <property type="entry name" value="His_kinase"/>
    <property type="match status" value="1"/>
</dbReference>
<dbReference type="InterPro" id="IPR033479">
    <property type="entry name" value="dCache_1"/>
</dbReference>
<keyword evidence="5" id="KW-0597">Phosphoprotein</keyword>
<evidence type="ECO:0000256" key="5">
    <source>
        <dbReference type="ARBA" id="ARBA00022553"/>
    </source>
</evidence>
<feature type="domain" description="HAMP" evidence="16">
    <location>
        <begin position="320"/>
        <end position="372"/>
    </location>
</feature>
<evidence type="ECO:0000256" key="7">
    <source>
        <dbReference type="ARBA" id="ARBA00022692"/>
    </source>
</evidence>
<dbReference type="PANTHER" id="PTHR34220">
    <property type="entry name" value="SENSOR HISTIDINE KINASE YPDA"/>
    <property type="match status" value="1"/>
</dbReference>
<evidence type="ECO:0000256" key="3">
    <source>
        <dbReference type="ARBA" id="ARBA00012438"/>
    </source>
</evidence>
<evidence type="ECO:0000256" key="14">
    <source>
        <dbReference type="SAM" id="Phobius"/>
    </source>
</evidence>
<dbReference type="InterPro" id="IPR005467">
    <property type="entry name" value="His_kinase_dom"/>
</dbReference>
<dbReference type="Proteomes" id="UP001469365">
    <property type="component" value="Unassembled WGS sequence"/>
</dbReference>
<evidence type="ECO:0000256" key="10">
    <source>
        <dbReference type="ARBA" id="ARBA00022840"/>
    </source>
</evidence>
<dbReference type="GO" id="GO:0004673">
    <property type="term" value="F:protein histidine kinase activity"/>
    <property type="evidence" value="ECO:0007669"/>
    <property type="project" value="UniProtKB-EC"/>
</dbReference>
<dbReference type="InterPro" id="IPR050640">
    <property type="entry name" value="Bact_2-comp_sensor_kinase"/>
</dbReference>
<dbReference type="Pfam" id="PF02743">
    <property type="entry name" value="dCache_1"/>
    <property type="match status" value="1"/>
</dbReference>
<keyword evidence="18" id="KW-1185">Reference proteome</keyword>
<evidence type="ECO:0000256" key="1">
    <source>
        <dbReference type="ARBA" id="ARBA00000085"/>
    </source>
</evidence>
<reference evidence="17 18" key="1">
    <citation type="submission" date="2024-04" db="EMBL/GenBank/DDBJ databases">
        <title>draft genome sequnece of Paenibacillus filicis.</title>
        <authorList>
            <person name="Kim D.-U."/>
        </authorList>
    </citation>
    <scope>NUCLEOTIDE SEQUENCE [LARGE SCALE GENOMIC DNA]</scope>
    <source>
        <strain evidence="17 18">KACC14197</strain>
    </source>
</reference>
<comment type="catalytic activity">
    <reaction evidence="1">
        <text>ATP + protein L-histidine = ADP + protein N-phospho-L-histidine.</text>
        <dbReference type="EC" id="2.7.13.3"/>
    </reaction>
</comment>
<dbReference type="Gene3D" id="3.30.450.20">
    <property type="entry name" value="PAS domain"/>
    <property type="match status" value="1"/>
</dbReference>
<evidence type="ECO:0000256" key="13">
    <source>
        <dbReference type="ARBA" id="ARBA00023136"/>
    </source>
</evidence>
<dbReference type="CDD" id="cd18773">
    <property type="entry name" value="PDC1_HK_sensor"/>
    <property type="match status" value="1"/>
</dbReference>
<dbReference type="CDD" id="cd06225">
    <property type="entry name" value="HAMP"/>
    <property type="match status" value="1"/>
</dbReference>
<dbReference type="Pfam" id="PF02518">
    <property type="entry name" value="HATPase_c"/>
    <property type="match status" value="1"/>
</dbReference>
<dbReference type="SMART" id="SM00304">
    <property type="entry name" value="HAMP"/>
    <property type="match status" value="1"/>
</dbReference>
<keyword evidence="10" id="KW-0067">ATP-binding</keyword>
<evidence type="ECO:0000256" key="9">
    <source>
        <dbReference type="ARBA" id="ARBA00022777"/>
    </source>
</evidence>
<name>A0ABU9DIX8_9BACL</name>
<keyword evidence="8" id="KW-0547">Nucleotide-binding</keyword>
<evidence type="ECO:0000259" key="16">
    <source>
        <dbReference type="PROSITE" id="PS50885"/>
    </source>
</evidence>
<dbReference type="InterPro" id="IPR036890">
    <property type="entry name" value="HATPase_C_sf"/>
</dbReference>
<dbReference type="RefSeq" id="WP_341415197.1">
    <property type="nucleotide sequence ID" value="NZ_JBBPCC010000005.1"/>
</dbReference>
<evidence type="ECO:0000256" key="6">
    <source>
        <dbReference type="ARBA" id="ARBA00022679"/>
    </source>
</evidence>
<dbReference type="EMBL" id="JBBPCC010000005">
    <property type="protein sequence ID" value="MEK8128127.1"/>
    <property type="molecule type" value="Genomic_DNA"/>
</dbReference>
<evidence type="ECO:0000313" key="18">
    <source>
        <dbReference type="Proteomes" id="UP001469365"/>
    </source>
</evidence>
<dbReference type="Gene3D" id="6.10.340.10">
    <property type="match status" value="1"/>
</dbReference>
<keyword evidence="6 17" id="KW-0808">Transferase</keyword>
<evidence type="ECO:0000256" key="4">
    <source>
        <dbReference type="ARBA" id="ARBA00022475"/>
    </source>
</evidence>
<gene>
    <name evidence="17" type="ORF">WMW72_09455</name>
</gene>
<keyword evidence="12" id="KW-0902">Two-component regulatory system</keyword>
<dbReference type="EC" id="2.7.13.3" evidence="3"/>
<keyword evidence="4" id="KW-1003">Cell membrane</keyword>
<dbReference type="SMART" id="SM00387">
    <property type="entry name" value="HATPase_c"/>
    <property type="match status" value="1"/>
</dbReference>
<organism evidence="17 18">
    <name type="scientific">Paenibacillus filicis</name>
    <dbReference type="NCBI Taxonomy" id="669464"/>
    <lineage>
        <taxon>Bacteria</taxon>
        <taxon>Bacillati</taxon>
        <taxon>Bacillota</taxon>
        <taxon>Bacilli</taxon>
        <taxon>Bacillales</taxon>
        <taxon>Paenibacillaceae</taxon>
        <taxon>Paenibacillus</taxon>
    </lineage>
</organism>
<accession>A0ABU9DIX8</accession>
<evidence type="ECO:0000256" key="11">
    <source>
        <dbReference type="ARBA" id="ARBA00022989"/>
    </source>
</evidence>
<dbReference type="SUPFAM" id="SSF158472">
    <property type="entry name" value="HAMP domain-like"/>
    <property type="match status" value="1"/>
</dbReference>
<dbReference type="Pfam" id="PF00672">
    <property type="entry name" value="HAMP"/>
    <property type="match status" value="1"/>
</dbReference>
<feature type="transmembrane region" description="Helical" evidence="14">
    <location>
        <begin position="20"/>
        <end position="37"/>
    </location>
</feature>
<dbReference type="SUPFAM" id="SSF55874">
    <property type="entry name" value="ATPase domain of HSP90 chaperone/DNA topoisomerase II/histidine kinase"/>
    <property type="match status" value="1"/>
</dbReference>